<organism evidence="3 4">
    <name type="scientific">Hibiscus syriacus</name>
    <name type="common">Rose of Sharon</name>
    <dbReference type="NCBI Taxonomy" id="106335"/>
    <lineage>
        <taxon>Eukaryota</taxon>
        <taxon>Viridiplantae</taxon>
        <taxon>Streptophyta</taxon>
        <taxon>Embryophyta</taxon>
        <taxon>Tracheophyta</taxon>
        <taxon>Spermatophyta</taxon>
        <taxon>Magnoliopsida</taxon>
        <taxon>eudicotyledons</taxon>
        <taxon>Gunneridae</taxon>
        <taxon>Pentapetalae</taxon>
        <taxon>rosids</taxon>
        <taxon>malvids</taxon>
        <taxon>Malvales</taxon>
        <taxon>Malvaceae</taxon>
        <taxon>Malvoideae</taxon>
        <taxon>Hibiscus</taxon>
    </lineage>
</organism>
<evidence type="ECO:0000256" key="2">
    <source>
        <dbReference type="SAM" id="SignalP"/>
    </source>
</evidence>
<feature type="region of interest" description="Disordered" evidence="1">
    <location>
        <begin position="157"/>
        <end position="184"/>
    </location>
</feature>
<dbReference type="PANTHER" id="PTHR33881">
    <property type="entry name" value="NEUROGENIC LOCUS NOTCH-LIKE PROTEIN"/>
    <property type="match status" value="1"/>
</dbReference>
<dbReference type="AlphaFoldDB" id="A0A6A2YNU4"/>
<dbReference type="EMBL" id="VEPZ02001317">
    <property type="protein sequence ID" value="KAE8680975.1"/>
    <property type="molecule type" value="Genomic_DNA"/>
</dbReference>
<name>A0A6A2YNU4_HIBSY</name>
<sequence>MKFYANIYVFNLVLFLWLFGSSESNSVSFNAKLAAAPFNACSVVSCVQGTCRETNGALLDFECDCYPDWTKLKMGPIELPTCIILNCCGSPSSPLPPPPFNLSDTCTLTWCGYESCKTNDSGYQCDCNDGSEKFHHMPALPCYKPCAVGPDCDGVGLGERPTPAPQPALSSHDAASKGSSTPKC</sequence>
<feature type="signal peptide" evidence="2">
    <location>
        <begin position="1"/>
        <end position="24"/>
    </location>
</feature>
<keyword evidence="2" id="KW-0732">Signal</keyword>
<feature type="chain" id="PRO_5025648253" evidence="2">
    <location>
        <begin position="25"/>
        <end position="184"/>
    </location>
</feature>
<comment type="caution">
    <text evidence="3">The sequence shown here is derived from an EMBL/GenBank/DDBJ whole genome shotgun (WGS) entry which is preliminary data.</text>
</comment>
<gene>
    <name evidence="3" type="ORF">F3Y22_tig00111356pilonHSYRG00085</name>
</gene>
<accession>A0A6A2YNU4</accession>
<evidence type="ECO:0000313" key="4">
    <source>
        <dbReference type="Proteomes" id="UP000436088"/>
    </source>
</evidence>
<dbReference type="PANTHER" id="PTHR33881:SF17">
    <property type="entry name" value="EGF-LIKE DOMAIN-CONTAINING PROTEIN"/>
    <property type="match status" value="1"/>
</dbReference>
<dbReference type="Proteomes" id="UP000436088">
    <property type="component" value="Unassembled WGS sequence"/>
</dbReference>
<evidence type="ECO:0000313" key="3">
    <source>
        <dbReference type="EMBL" id="KAE8680975.1"/>
    </source>
</evidence>
<evidence type="ECO:0000256" key="1">
    <source>
        <dbReference type="SAM" id="MobiDB-lite"/>
    </source>
</evidence>
<keyword evidence="4" id="KW-1185">Reference proteome</keyword>
<protein>
    <submittedName>
        <fullName evidence="3">Uncharacterized protein</fullName>
    </submittedName>
</protein>
<reference evidence="3" key="1">
    <citation type="submission" date="2019-09" db="EMBL/GenBank/DDBJ databases">
        <title>Draft genome information of white flower Hibiscus syriacus.</title>
        <authorList>
            <person name="Kim Y.-M."/>
        </authorList>
    </citation>
    <scope>NUCLEOTIDE SEQUENCE [LARGE SCALE GENOMIC DNA]</scope>
    <source>
        <strain evidence="3">YM2019G1</strain>
    </source>
</reference>
<proteinExistence type="predicted"/>